<keyword evidence="3" id="KW-0812">Transmembrane</keyword>
<reference evidence="4 5" key="1">
    <citation type="submission" date="2019-01" db="EMBL/GenBank/DDBJ databases">
        <title>Draft genome sequences of three monokaryotic isolates of the white-rot basidiomycete fungus Dichomitus squalens.</title>
        <authorList>
            <consortium name="DOE Joint Genome Institute"/>
            <person name="Lopez S.C."/>
            <person name="Andreopoulos B."/>
            <person name="Pangilinan J."/>
            <person name="Lipzen A."/>
            <person name="Riley R."/>
            <person name="Ahrendt S."/>
            <person name="Ng V."/>
            <person name="Barry K."/>
            <person name="Daum C."/>
            <person name="Grigoriev I.V."/>
            <person name="Hilden K.S."/>
            <person name="Makela M.R."/>
            <person name="de Vries R.P."/>
        </authorList>
    </citation>
    <scope>NUCLEOTIDE SEQUENCE [LARGE SCALE GENOMIC DNA]</scope>
    <source>
        <strain evidence="4 5">CBS 464.89</strain>
    </source>
</reference>
<dbReference type="EMBL" id="ML145223">
    <property type="protein sequence ID" value="TBU53158.1"/>
    <property type="molecule type" value="Genomic_DNA"/>
</dbReference>
<organism evidence="4 5">
    <name type="scientific">Dichomitus squalens</name>
    <dbReference type="NCBI Taxonomy" id="114155"/>
    <lineage>
        <taxon>Eukaryota</taxon>
        <taxon>Fungi</taxon>
        <taxon>Dikarya</taxon>
        <taxon>Basidiomycota</taxon>
        <taxon>Agaricomycotina</taxon>
        <taxon>Agaricomycetes</taxon>
        <taxon>Polyporales</taxon>
        <taxon>Polyporaceae</taxon>
        <taxon>Dichomitus</taxon>
    </lineage>
</organism>
<feature type="compositionally biased region" description="Polar residues" evidence="2">
    <location>
        <begin position="7"/>
        <end position="25"/>
    </location>
</feature>
<keyword evidence="1" id="KW-0175">Coiled coil</keyword>
<keyword evidence="5" id="KW-1185">Reference proteome</keyword>
<evidence type="ECO:0000256" key="1">
    <source>
        <dbReference type="SAM" id="Coils"/>
    </source>
</evidence>
<protein>
    <submittedName>
        <fullName evidence="4">Uncharacterized protein</fullName>
    </submittedName>
</protein>
<feature type="compositionally biased region" description="Pro residues" evidence="2">
    <location>
        <begin position="38"/>
        <end position="47"/>
    </location>
</feature>
<feature type="region of interest" description="Disordered" evidence="2">
    <location>
        <begin position="265"/>
        <end position="388"/>
    </location>
</feature>
<dbReference type="AlphaFoldDB" id="A0A4V2K444"/>
<feature type="compositionally biased region" description="Basic and acidic residues" evidence="2">
    <location>
        <begin position="280"/>
        <end position="321"/>
    </location>
</feature>
<dbReference type="Proteomes" id="UP000292082">
    <property type="component" value="Unassembled WGS sequence"/>
</dbReference>
<feature type="transmembrane region" description="Helical" evidence="3">
    <location>
        <begin position="573"/>
        <end position="596"/>
    </location>
</feature>
<keyword evidence="3" id="KW-0472">Membrane</keyword>
<evidence type="ECO:0000313" key="5">
    <source>
        <dbReference type="Proteomes" id="UP000292082"/>
    </source>
</evidence>
<feature type="region of interest" description="Disordered" evidence="2">
    <location>
        <begin position="1"/>
        <end position="106"/>
    </location>
</feature>
<keyword evidence="3" id="KW-1133">Transmembrane helix</keyword>
<accession>A0A4V2K444</accession>
<feature type="coiled-coil region" evidence="1">
    <location>
        <begin position="155"/>
        <end position="186"/>
    </location>
</feature>
<feature type="compositionally biased region" description="Gly residues" evidence="2">
    <location>
        <begin position="463"/>
        <end position="472"/>
    </location>
</feature>
<feature type="compositionally biased region" description="Low complexity" evidence="2">
    <location>
        <begin position="360"/>
        <end position="375"/>
    </location>
</feature>
<evidence type="ECO:0000256" key="2">
    <source>
        <dbReference type="SAM" id="MobiDB-lite"/>
    </source>
</evidence>
<evidence type="ECO:0000256" key="3">
    <source>
        <dbReference type="SAM" id="Phobius"/>
    </source>
</evidence>
<feature type="compositionally biased region" description="Low complexity" evidence="2">
    <location>
        <begin position="323"/>
        <end position="344"/>
    </location>
</feature>
<name>A0A4V2K444_9APHY</name>
<proteinExistence type="predicted"/>
<feature type="region of interest" description="Disordered" evidence="2">
    <location>
        <begin position="432"/>
        <end position="491"/>
    </location>
</feature>
<sequence length="606" mass="63870">MARENQAGRSSKASNGQSNTDTSSPLGGGKIEQSTPAGPHPPSPPESPKQSRVPLSRFPAGSSQLVGEGKSKLGKSDTDGVPSSMNATGASTSAYAGSPAPESNPTATAVSDLLRTMQSTLGSLGNTFGVLGQQTLRVASLGPAVDALYQIKDVQDELLQQHETQEERMQDVKERLQEQVKAHFREMLRPRVDEIVAACVKNVIEERVRQQLAIQIPATLRDELKSYRQQIVEAKVKLYNSEARRHNALIRSSGLHEPLRPLLRPLGAVGAEPGTDADADADRSADADGRPDKEEDKDKERGKEKAKQKQDNKTKGKDENTPRGGASSTAATVGTSTGSSSRGARPGGGDTTRKRLEVDTSASSARTGAGATAASPNPPTAAPVDLGIASGWDIAPPTPSPFFPRNVATLVSLSEAHARTLVREYGLVQGDERAGEGGTQGAAAAGAGSGRGAGRGANSNAKGGRGSGGGRGSRNEGRTGSGGAEDGEASSWANAGLEGSREDYINRFMKHVGVSGSLVIVPCADCSMRAYRGFLRWDSKSFRLRQPVCHLSWRDGVLLSVVERTLWTVCKPHFAVCIMPIVSLLSILLYCVLSWFSCCSSAVIRV</sequence>
<feature type="compositionally biased region" description="Low complexity" evidence="2">
    <location>
        <begin position="87"/>
        <end position="101"/>
    </location>
</feature>
<gene>
    <name evidence="4" type="ORF">BD310DRAFT_830713</name>
</gene>
<feature type="compositionally biased region" description="Basic and acidic residues" evidence="2">
    <location>
        <begin position="69"/>
        <end position="78"/>
    </location>
</feature>
<evidence type="ECO:0000313" key="4">
    <source>
        <dbReference type="EMBL" id="TBU53158.1"/>
    </source>
</evidence>